<evidence type="ECO:0000313" key="10">
    <source>
        <dbReference type="Proteomes" id="UP000823630"/>
    </source>
</evidence>
<name>A0A9D9GUH4_9PROT</name>
<evidence type="ECO:0000256" key="5">
    <source>
        <dbReference type="ARBA" id="ARBA00022989"/>
    </source>
</evidence>
<evidence type="ECO:0000256" key="6">
    <source>
        <dbReference type="ARBA" id="ARBA00023306"/>
    </source>
</evidence>
<evidence type="ECO:0000256" key="2">
    <source>
        <dbReference type="ARBA" id="ARBA00022519"/>
    </source>
</evidence>
<keyword evidence="7" id="KW-0472">Membrane</keyword>
<keyword evidence="1" id="KW-1003">Cell membrane</keyword>
<evidence type="ECO:0000256" key="7">
    <source>
        <dbReference type="SAM" id="Phobius"/>
    </source>
</evidence>
<dbReference type="EMBL" id="JADINC010000060">
    <property type="protein sequence ID" value="MBO8425556.1"/>
    <property type="molecule type" value="Genomic_DNA"/>
</dbReference>
<keyword evidence="2" id="KW-0997">Cell inner membrane</keyword>
<dbReference type="GO" id="GO:0090529">
    <property type="term" value="P:cell septum assembly"/>
    <property type="evidence" value="ECO:0007669"/>
    <property type="project" value="InterPro"/>
</dbReference>
<feature type="domain" description="Cell division protein FtsQ/DivIB C-terminal" evidence="8">
    <location>
        <begin position="109"/>
        <end position="218"/>
    </location>
</feature>
<organism evidence="9 10">
    <name type="scientific">Candidatus Enterousia avistercoris</name>
    <dbReference type="NCBI Taxonomy" id="2840788"/>
    <lineage>
        <taxon>Bacteria</taxon>
        <taxon>Pseudomonadati</taxon>
        <taxon>Pseudomonadota</taxon>
        <taxon>Alphaproteobacteria</taxon>
        <taxon>Candidatus Enterousia</taxon>
    </lineage>
</organism>
<keyword evidence="6" id="KW-0131">Cell cycle</keyword>
<dbReference type="Proteomes" id="UP000823630">
    <property type="component" value="Unassembled WGS sequence"/>
</dbReference>
<evidence type="ECO:0000256" key="4">
    <source>
        <dbReference type="ARBA" id="ARBA00022692"/>
    </source>
</evidence>
<dbReference type="Pfam" id="PF03799">
    <property type="entry name" value="FtsQ_DivIB_C"/>
    <property type="match status" value="1"/>
</dbReference>
<evidence type="ECO:0000313" key="9">
    <source>
        <dbReference type="EMBL" id="MBO8425556.1"/>
    </source>
</evidence>
<keyword evidence="4 7" id="KW-0812">Transmembrane</keyword>
<dbReference type="InterPro" id="IPR026579">
    <property type="entry name" value="FtsQ"/>
</dbReference>
<reference evidence="9" key="1">
    <citation type="submission" date="2020-10" db="EMBL/GenBank/DDBJ databases">
        <authorList>
            <person name="Gilroy R."/>
        </authorList>
    </citation>
    <scope>NUCLEOTIDE SEQUENCE</scope>
    <source>
        <strain evidence="9">8207</strain>
    </source>
</reference>
<gene>
    <name evidence="9" type="ORF">IAC69_03720</name>
</gene>
<dbReference type="PANTHER" id="PTHR35851:SF1">
    <property type="entry name" value="CELL DIVISION PROTEIN FTSQ"/>
    <property type="match status" value="1"/>
</dbReference>
<dbReference type="PANTHER" id="PTHR35851">
    <property type="entry name" value="CELL DIVISION PROTEIN FTSQ"/>
    <property type="match status" value="1"/>
</dbReference>
<proteinExistence type="predicted"/>
<evidence type="ECO:0000259" key="8">
    <source>
        <dbReference type="Pfam" id="PF03799"/>
    </source>
</evidence>
<feature type="transmembrane region" description="Helical" evidence="7">
    <location>
        <begin position="6"/>
        <end position="23"/>
    </location>
</feature>
<keyword evidence="3 9" id="KW-0132">Cell division</keyword>
<dbReference type="AlphaFoldDB" id="A0A9D9GUH4"/>
<accession>A0A9D9GUH4</accession>
<protein>
    <submittedName>
        <fullName evidence="9">Cell division protein FtsQ/DivIB</fullName>
    </submittedName>
</protein>
<dbReference type="InterPro" id="IPR005548">
    <property type="entry name" value="Cell_div_FtsQ/DivIB_C"/>
</dbReference>
<evidence type="ECO:0000256" key="1">
    <source>
        <dbReference type="ARBA" id="ARBA00022475"/>
    </source>
</evidence>
<reference evidence="9" key="2">
    <citation type="journal article" date="2021" name="PeerJ">
        <title>Extensive microbial diversity within the chicken gut microbiome revealed by metagenomics and culture.</title>
        <authorList>
            <person name="Gilroy R."/>
            <person name="Ravi A."/>
            <person name="Getino M."/>
            <person name="Pursley I."/>
            <person name="Horton D.L."/>
            <person name="Alikhan N.F."/>
            <person name="Baker D."/>
            <person name="Gharbi K."/>
            <person name="Hall N."/>
            <person name="Watson M."/>
            <person name="Adriaenssens E.M."/>
            <person name="Foster-Nyarko E."/>
            <person name="Jarju S."/>
            <person name="Secka A."/>
            <person name="Antonio M."/>
            <person name="Oren A."/>
            <person name="Chaudhuri R.R."/>
            <person name="La Ragione R."/>
            <person name="Hildebrand F."/>
            <person name="Pallen M.J."/>
        </authorList>
    </citation>
    <scope>NUCLEOTIDE SEQUENCE</scope>
    <source>
        <strain evidence="9">8207</strain>
    </source>
</reference>
<keyword evidence="5 7" id="KW-1133">Transmembrane helix</keyword>
<evidence type="ECO:0000256" key="3">
    <source>
        <dbReference type="ARBA" id="ARBA00022618"/>
    </source>
</evidence>
<comment type="caution">
    <text evidence="9">The sequence shown here is derived from an EMBL/GenBank/DDBJ whole genome shotgun (WGS) entry which is preliminary data.</text>
</comment>
<sequence length="226" mass="25346">MKRNIWFWIYFVVAIILAVYFSTRIIMTYMNRGEIAHIRNISISSPSANKDLTAIATAIAVAPGTNGFRADLTALNTRVASVPGVQNSAVRRTPNGNLIVRVELYQPIAQWTDGTMFFPLSADGTVINRPTDTRLANTVVFRGELPDDISDITNIAHNLIDKLDYLEWIEHRRWNIHTTDGITIMLPEQAPESAVASLMVLDKNHGILSKQITMIDMRDDARILVK</sequence>